<evidence type="ECO:0000256" key="2">
    <source>
        <dbReference type="ARBA" id="ARBA00022980"/>
    </source>
</evidence>
<dbReference type="Gene3D" id="3.40.50.790">
    <property type="match status" value="1"/>
</dbReference>
<dbReference type="Gene3D" id="3.30.190.20">
    <property type="match status" value="1"/>
</dbReference>
<reference evidence="4" key="1">
    <citation type="journal article" date="2024" name="Gigascience">
        <title>Chromosome-level genome of the poultry shaft louse Menopon gallinae provides insight into the host-switching and adaptive evolution of parasitic lice.</title>
        <authorList>
            <person name="Xu Y."/>
            <person name="Ma L."/>
            <person name="Liu S."/>
            <person name="Liang Y."/>
            <person name="Liu Q."/>
            <person name="He Z."/>
            <person name="Tian L."/>
            <person name="Duan Y."/>
            <person name="Cai W."/>
            <person name="Li H."/>
            <person name="Song F."/>
        </authorList>
    </citation>
    <scope>NUCLEOTIDE SEQUENCE</scope>
    <source>
        <strain evidence="4">Cailab_2023a</strain>
    </source>
</reference>
<accession>A0AAW2HYD2</accession>
<dbReference type="GO" id="GO:1990904">
    <property type="term" value="C:ribonucleoprotein complex"/>
    <property type="evidence" value="ECO:0007669"/>
    <property type="project" value="UniProtKB-KW"/>
</dbReference>
<proteinExistence type="inferred from homology"/>
<name>A0AAW2HYD2_9NEOP</name>
<organism evidence="4">
    <name type="scientific">Menopon gallinae</name>
    <name type="common">poultry shaft louse</name>
    <dbReference type="NCBI Taxonomy" id="328185"/>
    <lineage>
        <taxon>Eukaryota</taxon>
        <taxon>Metazoa</taxon>
        <taxon>Ecdysozoa</taxon>
        <taxon>Arthropoda</taxon>
        <taxon>Hexapoda</taxon>
        <taxon>Insecta</taxon>
        <taxon>Pterygota</taxon>
        <taxon>Neoptera</taxon>
        <taxon>Paraneoptera</taxon>
        <taxon>Psocodea</taxon>
        <taxon>Troctomorpha</taxon>
        <taxon>Phthiraptera</taxon>
        <taxon>Amblycera</taxon>
        <taxon>Menoponidae</taxon>
        <taxon>Menopon</taxon>
    </lineage>
</organism>
<evidence type="ECO:0000256" key="1">
    <source>
        <dbReference type="ARBA" id="ARBA00010531"/>
    </source>
</evidence>
<dbReference type="PANTHER" id="PTHR36427">
    <property type="entry name" value="54S RIBOSOMAL PROTEIN L1, MITOCHONDRIAL"/>
    <property type="match status" value="1"/>
</dbReference>
<comment type="similarity">
    <text evidence="1">Belongs to the universal ribosomal protein uL1 family.</text>
</comment>
<comment type="caution">
    <text evidence="4">The sequence shown here is derived from an EMBL/GenBank/DDBJ whole genome shotgun (WGS) entry which is preliminary data.</text>
</comment>
<keyword evidence="3" id="KW-0687">Ribonucleoprotein</keyword>
<dbReference type="InterPro" id="IPR028364">
    <property type="entry name" value="Ribosomal_uL1/biogenesis"/>
</dbReference>
<dbReference type="InterPro" id="IPR023674">
    <property type="entry name" value="Ribosomal_uL1-like"/>
</dbReference>
<protein>
    <recommendedName>
        <fullName evidence="5">Ribosomal protein L1</fullName>
    </recommendedName>
</protein>
<evidence type="ECO:0008006" key="5">
    <source>
        <dbReference type="Google" id="ProtNLM"/>
    </source>
</evidence>
<dbReference type="Pfam" id="PF00687">
    <property type="entry name" value="Ribosomal_L1"/>
    <property type="match status" value="1"/>
</dbReference>
<keyword evidence="2" id="KW-0689">Ribosomal protein</keyword>
<evidence type="ECO:0000313" key="4">
    <source>
        <dbReference type="EMBL" id="KAL0274965.1"/>
    </source>
</evidence>
<dbReference type="InterPro" id="IPR016095">
    <property type="entry name" value="Ribosomal_uL1_3-a/b-sand"/>
</dbReference>
<dbReference type="GO" id="GO:0005840">
    <property type="term" value="C:ribosome"/>
    <property type="evidence" value="ECO:0007669"/>
    <property type="project" value="UniProtKB-KW"/>
</dbReference>
<dbReference type="SUPFAM" id="SSF56808">
    <property type="entry name" value="Ribosomal protein L1"/>
    <property type="match status" value="1"/>
</dbReference>
<evidence type="ECO:0000256" key="3">
    <source>
        <dbReference type="ARBA" id="ARBA00023274"/>
    </source>
</evidence>
<dbReference type="EMBL" id="JARGDH010000002">
    <property type="protein sequence ID" value="KAL0274965.1"/>
    <property type="molecule type" value="Genomic_DNA"/>
</dbReference>
<dbReference type="PANTHER" id="PTHR36427:SF3">
    <property type="entry name" value="LARGE RIBOSOMAL SUBUNIT PROTEIN UL1M"/>
    <property type="match status" value="1"/>
</dbReference>
<dbReference type="AlphaFoldDB" id="A0AAW2HYD2"/>
<sequence>MAFSLAGILGRLSRPSFYGLGLFWPEMGSQSRGFAARKGTREKALKKKRAQKLKKAAMAASVKKKQISSSSVDVDRTQDFHLPPVPTDMNVYYSDAHQYQSFTLPEALKFHRENLHANILNSEDALIQLFIELDLTAEKKTKVIPPWKNILKYPNLFDYGFKKKILVLCEEKYVMEAREKGADLAGGVNTIKLIRKGEIDLTQFDTVIGHMDIYQDINGIRSKLLQKMPRLNNGSLTMDIFNAIQRFKYGIEYGVNLSAKERNFGWIEMPLGKLDMENDMLEENLTALIVDILWKKPLRDGDFITWIWCSAPPSKERFKIAIEPYVKAAIETAKSQNAAESSIVSSSSA</sequence>
<gene>
    <name evidence="4" type="ORF">PYX00_002974</name>
</gene>